<dbReference type="EMBL" id="CP050296">
    <property type="protein sequence ID" value="QND59842.1"/>
    <property type="molecule type" value="Genomic_DNA"/>
</dbReference>
<sequence length="86" mass="9151">MQILNIRPVPPGGAGKTIARFDIALDEHVKLFDLKLLERPDGSNYAFGPNTGGARVMSFSPTFSEEIARAASAALEGVAAYDRTTA</sequence>
<gene>
    <name evidence="1" type="ORF">HB778_27260</name>
</gene>
<evidence type="ECO:0000313" key="1">
    <source>
        <dbReference type="EMBL" id="QND59842.1"/>
    </source>
</evidence>
<protein>
    <submittedName>
        <fullName evidence="1">Uncharacterized protein</fullName>
    </submittedName>
</protein>
<reference evidence="2" key="1">
    <citation type="journal article" date="2020" name="Mol. Plant Microbe">
        <title>Rhizobial microsymbionts of the narrowly endemic Oxytropis species growing in Kamchatka are characterized by significant genetic diversity and possess a set of genes that are associated with T3SS and T6SS secretion systems and can affect the development of symbiosis.</title>
        <authorList>
            <person name="Safronova V."/>
            <person name="Guro P."/>
            <person name="Sazanova A."/>
            <person name="Kuznetsova I."/>
            <person name="Belimov A."/>
            <person name="Yakubov V."/>
            <person name="Chirak E."/>
            <person name="Afonin A."/>
            <person name="Gogolev Y."/>
            <person name="Andronov E."/>
            <person name="Tikhonovich I."/>
        </authorList>
    </citation>
    <scope>NUCLEOTIDE SEQUENCE [LARGE SCALE GENOMIC DNA]</scope>
    <source>
        <strain evidence="2">583</strain>
    </source>
</reference>
<dbReference type="AlphaFoldDB" id="A0A7G6SZB0"/>
<dbReference type="Proteomes" id="UP000515465">
    <property type="component" value="Chromosome"/>
</dbReference>
<accession>A0A7G6SZB0</accession>
<dbReference type="RefSeq" id="WP_183458432.1">
    <property type="nucleotide sequence ID" value="NZ_CP050296.1"/>
</dbReference>
<proteinExistence type="predicted"/>
<name>A0A7G6SZB0_9HYPH</name>
<evidence type="ECO:0000313" key="2">
    <source>
        <dbReference type="Proteomes" id="UP000515465"/>
    </source>
</evidence>
<organism evidence="1 2">
    <name type="scientific">Mesorhizobium huakuii</name>
    <dbReference type="NCBI Taxonomy" id="28104"/>
    <lineage>
        <taxon>Bacteria</taxon>
        <taxon>Pseudomonadati</taxon>
        <taxon>Pseudomonadota</taxon>
        <taxon>Alphaproteobacteria</taxon>
        <taxon>Hyphomicrobiales</taxon>
        <taxon>Phyllobacteriaceae</taxon>
        <taxon>Mesorhizobium</taxon>
    </lineage>
</organism>